<dbReference type="Pfam" id="PF00563">
    <property type="entry name" value="EAL"/>
    <property type="match status" value="1"/>
</dbReference>
<dbReference type="Gene3D" id="3.20.20.450">
    <property type="entry name" value="EAL domain"/>
    <property type="match status" value="1"/>
</dbReference>
<evidence type="ECO:0000313" key="2">
    <source>
        <dbReference type="EMBL" id="MCL1137174.1"/>
    </source>
</evidence>
<dbReference type="AlphaFoldDB" id="A0A9X1Z7Z9"/>
<dbReference type="CDD" id="cd01948">
    <property type="entry name" value="EAL"/>
    <property type="match status" value="1"/>
</dbReference>
<dbReference type="Proteomes" id="UP001139293">
    <property type="component" value="Unassembled WGS sequence"/>
</dbReference>
<dbReference type="PANTHER" id="PTHR33121">
    <property type="entry name" value="CYCLIC DI-GMP PHOSPHODIESTERASE PDEF"/>
    <property type="match status" value="1"/>
</dbReference>
<dbReference type="SMART" id="SM00052">
    <property type="entry name" value="EAL"/>
    <property type="match status" value="1"/>
</dbReference>
<name>A0A9X1Z7Z9_9GAMM</name>
<reference evidence="2" key="1">
    <citation type="submission" date="2022-01" db="EMBL/GenBank/DDBJ databases">
        <title>Whole genome-based taxonomy of the Shewanellaceae.</title>
        <authorList>
            <person name="Martin-Rodriguez A.J."/>
        </authorList>
    </citation>
    <scope>NUCLEOTIDE SEQUENCE</scope>
    <source>
        <strain evidence="2">KCTC 23973</strain>
    </source>
</reference>
<sequence>MKILIVEESEFVRSAIKKQFVDVMTGLPIIFENTECSKSAINTLRSAKESILRKINLIIIDLSLVIDNKFALMNYMVKVKDNVTPVIIIGSADRWVFDLIENLALSFNLNLIGSFKMPLRAADIYNIIHNNKHILATDKTTSWPILSYNTADIIDNLNRQGLCVYYQPKIHLETKRVVGFEALSRICIDGSVILNPDVFLPILERENLTCRLTKLVLENALFDWETHTTLKNYQLSVNICADDLISEELVSDIIKQYRQDKDIGLTLEITESTPTEDETLILESIKRFITNGIEVSLDDFGKSYSSLDRLDSIPFDEIKIDKSFVSDMDINSQHQAIVGAIIELGSKLRVKVTAEGVETASVVEMLKLMNCRYAQGYYYSAPIEVSELISWIDNYNKQFK</sequence>
<dbReference type="PANTHER" id="PTHR33121:SF79">
    <property type="entry name" value="CYCLIC DI-GMP PHOSPHODIESTERASE PDED-RELATED"/>
    <property type="match status" value="1"/>
</dbReference>
<keyword evidence="3" id="KW-1185">Reference proteome</keyword>
<feature type="domain" description="EAL" evidence="1">
    <location>
        <begin position="146"/>
        <end position="396"/>
    </location>
</feature>
<dbReference type="InterPro" id="IPR035919">
    <property type="entry name" value="EAL_sf"/>
</dbReference>
<accession>A0A9X1Z7Z9</accession>
<dbReference type="PROSITE" id="PS50883">
    <property type="entry name" value="EAL"/>
    <property type="match status" value="1"/>
</dbReference>
<dbReference type="GO" id="GO:0071111">
    <property type="term" value="F:cyclic-guanylate-specific phosphodiesterase activity"/>
    <property type="evidence" value="ECO:0007669"/>
    <property type="project" value="InterPro"/>
</dbReference>
<evidence type="ECO:0000313" key="3">
    <source>
        <dbReference type="Proteomes" id="UP001139293"/>
    </source>
</evidence>
<evidence type="ECO:0000259" key="1">
    <source>
        <dbReference type="PROSITE" id="PS50883"/>
    </source>
</evidence>
<comment type="caution">
    <text evidence="2">The sequence shown here is derived from an EMBL/GenBank/DDBJ whole genome shotgun (WGS) entry which is preliminary data.</text>
</comment>
<protein>
    <submittedName>
        <fullName evidence="2">EAL domain-containing protein</fullName>
    </submittedName>
</protein>
<gene>
    <name evidence="2" type="ORF">L2740_01120</name>
</gene>
<organism evidence="2 3">
    <name type="scientific">Shewanella pneumatophori</name>
    <dbReference type="NCBI Taxonomy" id="314092"/>
    <lineage>
        <taxon>Bacteria</taxon>
        <taxon>Pseudomonadati</taxon>
        <taxon>Pseudomonadota</taxon>
        <taxon>Gammaproteobacteria</taxon>
        <taxon>Alteromonadales</taxon>
        <taxon>Shewanellaceae</taxon>
        <taxon>Shewanella</taxon>
    </lineage>
</organism>
<dbReference type="InterPro" id="IPR050706">
    <property type="entry name" value="Cyclic-di-GMP_PDE-like"/>
</dbReference>
<dbReference type="InterPro" id="IPR001633">
    <property type="entry name" value="EAL_dom"/>
</dbReference>
<dbReference type="EMBL" id="JAKILB010000001">
    <property type="protein sequence ID" value="MCL1137174.1"/>
    <property type="molecule type" value="Genomic_DNA"/>
</dbReference>
<dbReference type="RefSeq" id="WP_248948110.1">
    <property type="nucleotide sequence ID" value="NZ_JAKILB010000001.1"/>
</dbReference>
<proteinExistence type="predicted"/>
<dbReference type="SUPFAM" id="SSF141868">
    <property type="entry name" value="EAL domain-like"/>
    <property type="match status" value="1"/>
</dbReference>